<dbReference type="AlphaFoldDB" id="A0A4C1U530"/>
<reference evidence="1 2" key="1">
    <citation type="journal article" date="2019" name="Commun. Biol.">
        <title>The bagworm genome reveals a unique fibroin gene that provides high tensile strength.</title>
        <authorList>
            <person name="Kono N."/>
            <person name="Nakamura H."/>
            <person name="Ohtoshi R."/>
            <person name="Tomita M."/>
            <person name="Numata K."/>
            <person name="Arakawa K."/>
        </authorList>
    </citation>
    <scope>NUCLEOTIDE SEQUENCE [LARGE SCALE GENOMIC DNA]</scope>
</reference>
<evidence type="ECO:0000313" key="2">
    <source>
        <dbReference type="Proteomes" id="UP000299102"/>
    </source>
</evidence>
<dbReference type="EMBL" id="BGZK01000128">
    <property type="protein sequence ID" value="GBP21431.1"/>
    <property type="molecule type" value="Genomic_DNA"/>
</dbReference>
<gene>
    <name evidence="1" type="ORF">EVAR_12032_1</name>
</gene>
<name>A0A4C1U530_EUMVA</name>
<dbReference type="Proteomes" id="UP000299102">
    <property type="component" value="Unassembled WGS sequence"/>
</dbReference>
<organism evidence="1 2">
    <name type="scientific">Eumeta variegata</name>
    <name type="common">Bagworm moth</name>
    <name type="synonym">Eumeta japonica</name>
    <dbReference type="NCBI Taxonomy" id="151549"/>
    <lineage>
        <taxon>Eukaryota</taxon>
        <taxon>Metazoa</taxon>
        <taxon>Ecdysozoa</taxon>
        <taxon>Arthropoda</taxon>
        <taxon>Hexapoda</taxon>
        <taxon>Insecta</taxon>
        <taxon>Pterygota</taxon>
        <taxon>Neoptera</taxon>
        <taxon>Endopterygota</taxon>
        <taxon>Lepidoptera</taxon>
        <taxon>Glossata</taxon>
        <taxon>Ditrysia</taxon>
        <taxon>Tineoidea</taxon>
        <taxon>Psychidae</taxon>
        <taxon>Oiketicinae</taxon>
        <taxon>Eumeta</taxon>
    </lineage>
</organism>
<sequence>MDILELRLIVGQLENDQESTSLAKNIKEIQITRNKINQLKSAPLLLLKTGATRQLPSLEVLPVPRSSTMAVIKVEVVKENPAREAWSPRRFQSCTARSAPDLNSPYNLDLEDRGISSLLLDSHLHRFEATRFSDECCRLHGPWGAPDRIAAQNQLSALSA</sequence>
<comment type="caution">
    <text evidence="1">The sequence shown here is derived from an EMBL/GenBank/DDBJ whole genome shotgun (WGS) entry which is preliminary data.</text>
</comment>
<proteinExistence type="predicted"/>
<accession>A0A4C1U530</accession>
<keyword evidence="2" id="KW-1185">Reference proteome</keyword>
<protein>
    <submittedName>
        <fullName evidence="1">Uncharacterized protein</fullName>
    </submittedName>
</protein>
<evidence type="ECO:0000313" key="1">
    <source>
        <dbReference type="EMBL" id="GBP21431.1"/>
    </source>
</evidence>